<keyword evidence="4" id="KW-1185">Reference proteome</keyword>
<dbReference type="GO" id="GO:0000423">
    <property type="term" value="P:mitophagy"/>
    <property type="evidence" value="ECO:0007669"/>
    <property type="project" value="UniProtKB-ARBA"/>
</dbReference>
<evidence type="ECO:0000259" key="2">
    <source>
        <dbReference type="Pfam" id="PF07978"/>
    </source>
</evidence>
<dbReference type="OrthoDB" id="10262843at2759"/>
<dbReference type="GO" id="GO:0016791">
    <property type="term" value="F:phosphatase activity"/>
    <property type="evidence" value="ECO:0007669"/>
    <property type="project" value="InterPro"/>
</dbReference>
<dbReference type="InterPro" id="IPR036412">
    <property type="entry name" value="HAD-like_sf"/>
</dbReference>
<sequence length="546" mass="61956">MYNVPFISREQLLTDYDTFLFDADGVLWTGDIPVPGAIEFINHLLDDKSKKVFVLTNNATKTLDQYMKKIAKLGFGRLGKENVISPAIVLADYFKSQPEKFAGQPVYLIGTENLRSTLENDGRVKCFGTGPDLLSNHTDGDFIHNLDLTVKPKAVVCSFDGHFSYPKIMRAANYLADRNVEYLVTNQDYTFPGPIPGIVIPGSGITSAAISAVTGREPKVFGKPHKPISEFLLRRAQIDPKRTVMFGDRLDTDIAFGNSNNYATVWMSTGVNTLNDIEIAREKGLADRIPHQQQQEEGEKKPQGWISKLFKGQDPSAWQKQSHSSLLSSSEYIYEFMTHNYHPGEQEKYLAAFGNYKNEMNNKNSSIELVGSWTVAFGRTRDQAIHLWRHTKGYSDVDSSIALHLKDSSLRAADNDMARLCNRRKNLYVKSFSYWREPERREPDHVYDLRSYVLKPGTMIEWASAWSKGINFRREANQDVGGFFAQVGQLYVVYHIWAYPSMSARNETRHATWAKPGWDATVAYTVPLIKKMQSKILVPTKYSQLE</sequence>
<dbReference type="Proteomes" id="UP000494206">
    <property type="component" value="Unassembled WGS sequence"/>
</dbReference>
<dbReference type="FunFam" id="3.30.70.100:FF:000082">
    <property type="entry name" value="Putative NipSnap protein K02D10.1"/>
    <property type="match status" value="1"/>
</dbReference>
<dbReference type="FunFam" id="3.30.70.100:FF:000003">
    <property type="entry name" value="Protein NipSnap homolog 2"/>
    <property type="match status" value="1"/>
</dbReference>
<comment type="caution">
    <text evidence="3">The sequence shown here is derived from an EMBL/GenBank/DDBJ whole genome shotgun (WGS) entry which is preliminary data.</text>
</comment>
<name>A0A8S1EJ78_9PELO</name>
<dbReference type="EMBL" id="CADEPM010000003">
    <property type="protein sequence ID" value="CAB3402052.1"/>
    <property type="molecule type" value="Genomic_DNA"/>
</dbReference>
<gene>
    <name evidence="3" type="ORF">CBOVIS_LOCUS4723</name>
</gene>
<dbReference type="InterPro" id="IPR011008">
    <property type="entry name" value="Dimeric_a/b-barrel"/>
</dbReference>
<dbReference type="InterPro" id="IPR006349">
    <property type="entry name" value="PGP_euk"/>
</dbReference>
<comment type="similarity">
    <text evidence="1">Belongs to the NipSnap family.</text>
</comment>
<dbReference type="Gene3D" id="3.30.70.100">
    <property type="match status" value="2"/>
</dbReference>
<dbReference type="InterPro" id="IPR023214">
    <property type="entry name" value="HAD_sf"/>
</dbReference>
<evidence type="ECO:0000313" key="4">
    <source>
        <dbReference type="Proteomes" id="UP000494206"/>
    </source>
</evidence>
<dbReference type="PANTHER" id="PTHR21017">
    <property type="entry name" value="NIPSNAP-RELATED"/>
    <property type="match status" value="1"/>
</dbReference>
<dbReference type="NCBIfam" id="TIGR01452">
    <property type="entry name" value="PGP_euk"/>
    <property type="match status" value="1"/>
</dbReference>
<dbReference type="Pfam" id="PF13344">
    <property type="entry name" value="Hydrolase_6"/>
    <property type="match status" value="1"/>
</dbReference>
<reference evidence="3 4" key="1">
    <citation type="submission" date="2020-04" db="EMBL/GenBank/DDBJ databases">
        <authorList>
            <person name="Laetsch R D."/>
            <person name="Stevens L."/>
            <person name="Kumar S."/>
            <person name="Blaxter L. M."/>
        </authorList>
    </citation>
    <scope>NUCLEOTIDE SEQUENCE [LARGE SCALE GENOMIC DNA]</scope>
</reference>
<dbReference type="GO" id="GO:0005739">
    <property type="term" value="C:mitochondrion"/>
    <property type="evidence" value="ECO:0007669"/>
    <property type="project" value="TreeGrafter"/>
</dbReference>
<dbReference type="SUPFAM" id="SSF54909">
    <property type="entry name" value="Dimeric alpha+beta barrel"/>
    <property type="match status" value="2"/>
</dbReference>
<proteinExistence type="inferred from homology"/>
<dbReference type="NCBIfam" id="TIGR01460">
    <property type="entry name" value="HAD-SF-IIA"/>
    <property type="match status" value="1"/>
</dbReference>
<organism evidence="3 4">
    <name type="scientific">Caenorhabditis bovis</name>
    <dbReference type="NCBI Taxonomy" id="2654633"/>
    <lineage>
        <taxon>Eukaryota</taxon>
        <taxon>Metazoa</taxon>
        <taxon>Ecdysozoa</taxon>
        <taxon>Nematoda</taxon>
        <taxon>Chromadorea</taxon>
        <taxon>Rhabditida</taxon>
        <taxon>Rhabditina</taxon>
        <taxon>Rhabditomorpha</taxon>
        <taxon>Rhabditoidea</taxon>
        <taxon>Rhabditidae</taxon>
        <taxon>Peloderinae</taxon>
        <taxon>Caenorhabditis</taxon>
    </lineage>
</organism>
<dbReference type="PANTHER" id="PTHR21017:SF17">
    <property type="entry name" value="PROTEIN NIPSNAP"/>
    <property type="match status" value="1"/>
</dbReference>
<dbReference type="SUPFAM" id="SSF56784">
    <property type="entry name" value="HAD-like"/>
    <property type="match status" value="1"/>
</dbReference>
<feature type="domain" description="NIPSNAP" evidence="2">
    <location>
        <begin position="447"/>
        <end position="544"/>
    </location>
</feature>
<protein>
    <recommendedName>
        <fullName evidence="2">NIPSNAP domain-containing protein</fullName>
    </recommendedName>
</protein>
<dbReference type="Pfam" id="PF13242">
    <property type="entry name" value="Hydrolase_like"/>
    <property type="match status" value="1"/>
</dbReference>
<dbReference type="InterPro" id="IPR006357">
    <property type="entry name" value="HAD-SF_hydro_IIA"/>
</dbReference>
<dbReference type="Gene3D" id="3.40.50.1000">
    <property type="entry name" value="HAD superfamily/HAD-like"/>
    <property type="match status" value="2"/>
</dbReference>
<evidence type="ECO:0000313" key="3">
    <source>
        <dbReference type="EMBL" id="CAB3402052.1"/>
    </source>
</evidence>
<dbReference type="InterPro" id="IPR051557">
    <property type="entry name" value="NipSnap_domain"/>
</dbReference>
<dbReference type="InterPro" id="IPR012577">
    <property type="entry name" value="NIPSNAP"/>
</dbReference>
<accession>A0A8S1EJ78</accession>
<dbReference type="AlphaFoldDB" id="A0A8S1EJ78"/>
<evidence type="ECO:0000256" key="1">
    <source>
        <dbReference type="ARBA" id="ARBA00005291"/>
    </source>
</evidence>
<dbReference type="Pfam" id="PF07978">
    <property type="entry name" value="NIPSNAP"/>
    <property type="match status" value="1"/>
</dbReference>